<accession>A0AAN6MMJ2</accession>
<evidence type="ECO:0000313" key="2">
    <source>
        <dbReference type="EMBL" id="KAK3903384.1"/>
    </source>
</evidence>
<dbReference type="EMBL" id="MU855452">
    <property type="protein sequence ID" value="KAK3903384.1"/>
    <property type="molecule type" value="Genomic_DNA"/>
</dbReference>
<evidence type="ECO:0000313" key="3">
    <source>
        <dbReference type="Proteomes" id="UP001303889"/>
    </source>
</evidence>
<feature type="region of interest" description="Disordered" evidence="1">
    <location>
        <begin position="160"/>
        <end position="205"/>
    </location>
</feature>
<evidence type="ECO:0000256" key="1">
    <source>
        <dbReference type="SAM" id="MobiDB-lite"/>
    </source>
</evidence>
<name>A0AAN6MMJ2_9PEZI</name>
<dbReference type="AlphaFoldDB" id="A0AAN6MMJ2"/>
<comment type="caution">
    <text evidence="2">The sequence shown here is derived from an EMBL/GenBank/DDBJ whole genome shotgun (WGS) entry which is preliminary data.</text>
</comment>
<dbReference type="Proteomes" id="UP001303889">
    <property type="component" value="Unassembled WGS sequence"/>
</dbReference>
<proteinExistence type="predicted"/>
<sequence length="250" mass="28337">MTYTTYPKTSGERFPPLPGFEPRYPRDPPSPGLPAACHIPTGSAPKETYPLAAEPQQRRWFSKSKCPICDKPLLDKDSADFIGNLPCVHRGPCTNPECIQAYYGTTAQPAVRYHDNPQLYCQKWGCGKRLQGWCLVKAVADHTGREEVIIAEPQKDLEAKQARTKRQDELRKKEEMRWEQMRPEEPMTADPKKVKTKKPATARAESEKGDWRKKCGQGCCGIICCPCLCYVWCTGLFCDECSPLSWLFDC</sequence>
<organism evidence="2 3">
    <name type="scientific">Staphylotrichum tortipilum</name>
    <dbReference type="NCBI Taxonomy" id="2831512"/>
    <lineage>
        <taxon>Eukaryota</taxon>
        <taxon>Fungi</taxon>
        <taxon>Dikarya</taxon>
        <taxon>Ascomycota</taxon>
        <taxon>Pezizomycotina</taxon>
        <taxon>Sordariomycetes</taxon>
        <taxon>Sordariomycetidae</taxon>
        <taxon>Sordariales</taxon>
        <taxon>Chaetomiaceae</taxon>
        <taxon>Staphylotrichum</taxon>
    </lineage>
</organism>
<protein>
    <submittedName>
        <fullName evidence="2">Uncharacterized protein</fullName>
    </submittedName>
</protein>
<feature type="region of interest" description="Disordered" evidence="1">
    <location>
        <begin position="1"/>
        <end position="37"/>
    </location>
</feature>
<reference evidence="2" key="1">
    <citation type="journal article" date="2023" name="Mol. Phylogenet. Evol.">
        <title>Genome-scale phylogeny and comparative genomics of the fungal order Sordariales.</title>
        <authorList>
            <person name="Hensen N."/>
            <person name="Bonometti L."/>
            <person name="Westerberg I."/>
            <person name="Brannstrom I.O."/>
            <person name="Guillou S."/>
            <person name="Cros-Aarteil S."/>
            <person name="Calhoun S."/>
            <person name="Haridas S."/>
            <person name="Kuo A."/>
            <person name="Mondo S."/>
            <person name="Pangilinan J."/>
            <person name="Riley R."/>
            <person name="LaButti K."/>
            <person name="Andreopoulos B."/>
            <person name="Lipzen A."/>
            <person name="Chen C."/>
            <person name="Yan M."/>
            <person name="Daum C."/>
            <person name="Ng V."/>
            <person name="Clum A."/>
            <person name="Steindorff A."/>
            <person name="Ohm R.A."/>
            <person name="Martin F."/>
            <person name="Silar P."/>
            <person name="Natvig D.O."/>
            <person name="Lalanne C."/>
            <person name="Gautier V."/>
            <person name="Ament-Velasquez S.L."/>
            <person name="Kruys A."/>
            <person name="Hutchinson M.I."/>
            <person name="Powell A.J."/>
            <person name="Barry K."/>
            <person name="Miller A.N."/>
            <person name="Grigoriev I.V."/>
            <person name="Debuchy R."/>
            <person name="Gladieux P."/>
            <person name="Hiltunen Thoren M."/>
            <person name="Johannesson H."/>
        </authorList>
    </citation>
    <scope>NUCLEOTIDE SEQUENCE</scope>
    <source>
        <strain evidence="2">CBS 103.79</strain>
    </source>
</reference>
<keyword evidence="3" id="KW-1185">Reference proteome</keyword>
<reference evidence="2" key="2">
    <citation type="submission" date="2023-05" db="EMBL/GenBank/DDBJ databases">
        <authorList>
            <consortium name="Lawrence Berkeley National Laboratory"/>
            <person name="Steindorff A."/>
            <person name="Hensen N."/>
            <person name="Bonometti L."/>
            <person name="Westerberg I."/>
            <person name="Brannstrom I.O."/>
            <person name="Guillou S."/>
            <person name="Cros-Aarteil S."/>
            <person name="Calhoun S."/>
            <person name="Haridas S."/>
            <person name="Kuo A."/>
            <person name="Mondo S."/>
            <person name="Pangilinan J."/>
            <person name="Riley R."/>
            <person name="Labutti K."/>
            <person name="Andreopoulos B."/>
            <person name="Lipzen A."/>
            <person name="Chen C."/>
            <person name="Yanf M."/>
            <person name="Daum C."/>
            <person name="Ng V."/>
            <person name="Clum A."/>
            <person name="Ohm R."/>
            <person name="Martin F."/>
            <person name="Silar P."/>
            <person name="Natvig D."/>
            <person name="Lalanne C."/>
            <person name="Gautier V."/>
            <person name="Ament-Velasquez S.L."/>
            <person name="Kruys A."/>
            <person name="Hutchinson M.I."/>
            <person name="Powell A.J."/>
            <person name="Barry K."/>
            <person name="Miller A.N."/>
            <person name="Grigoriev I.V."/>
            <person name="Debuchy R."/>
            <person name="Gladieux P."/>
            <person name="Thoren M.H."/>
            <person name="Johannesson H."/>
        </authorList>
    </citation>
    <scope>NUCLEOTIDE SEQUENCE</scope>
    <source>
        <strain evidence="2">CBS 103.79</strain>
    </source>
</reference>
<feature type="compositionally biased region" description="Basic and acidic residues" evidence="1">
    <location>
        <begin position="160"/>
        <end position="193"/>
    </location>
</feature>
<gene>
    <name evidence="2" type="ORF">C8A05DRAFT_32883</name>
</gene>